<dbReference type="GeneID" id="97555012"/>
<keyword evidence="4" id="KW-1185">Reference proteome</keyword>
<evidence type="ECO:0000313" key="3">
    <source>
        <dbReference type="EMBL" id="KZS43497.1"/>
    </source>
</evidence>
<protein>
    <submittedName>
        <fullName evidence="3">Ferredoxin</fullName>
    </submittedName>
</protein>
<evidence type="ECO:0000313" key="4">
    <source>
        <dbReference type="Proteomes" id="UP000076796"/>
    </source>
</evidence>
<dbReference type="AlphaFoldDB" id="A0A163DYD9"/>
<accession>A0A163DYD9</accession>
<dbReference type="STRING" id="59843.A3958_24310"/>
<gene>
    <name evidence="3" type="ORF">AWU65_25685</name>
</gene>
<evidence type="ECO:0000256" key="1">
    <source>
        <dbReference type="SAM" id="MobiDB-lite"/>
    </source>
</evidence>
<dbReference type="InterPro" id="IPR036010">
    <property type="entry name" value="2Fe-2S_ferredoxin-like_sf"/>
</dbReference>
<dbReference type="InterPro" id="IPR012675">
    <property type="entry name" value="Beta-grasp_dom_sf"/>
</dbReference>
<dbReference type="InterPro" id="IPR001041">
    <property type="entry name" value="2Fe-2S_ferredoxin-type"/>
</dbReference>
<reference evidence="3" key="1">
    <citation type="journal article" date="2016" name="Genome Announc.">
        <title>Draft genomes of two strains of Paenibacillus glucanolyticus with capability to degrade lignocellulose.</title>
        <authorList>
            <person name="Mathews S.L."/>
            <person name="Pawlak J."/>
            <person name="Grunden A.M."/>
        </authorList>
    </citation>
    <scope>NUCLEOTIDE SEQUENCE [LARGE SCALE GENOMIC DNA]</scope>
    <source>
        <strain evidence="3">SLM1</strain>
    </source>
</reference>
<feature type="region of interest" description="Disordered" evidence="1">
    <location>
        <begin position="1"/>
        <end position="21"/>
    </location>
</feature>
<evidence type="ECO:0000259" key="2">
    <source>
        <dbReference type="PROSITE" id="PS51085"/>
    </source>
</evidence>
<dbReference type="Pfam" id="PF00111">
    <property type="entry name" value="Fer2"/>
    <property type="match status" value="1"/>
</dbReference>
<dbReference type="Gene3D" id="3.10.20.30">
    <property type="match status" value="1"/>
</dbReference>
<dbReference type="EMBL" id="LWMH01000002">
    <property type="protein sequence ID" value="KZS43497.1"/>
    <property type="molecule type" value="Genomic_DNA"/>
</dbReference>
<dbReference type="RefSeq" id="WP_082834415.1">
    <property type="nucleotide sequence ID" value="NZ_CP147845.1"/>
</dbReference>
<dbReference type="CDD" id="cd00207">
    <property type="entry name" value="fer2"/>
    <property type="match status" value="1"/>
</dbReference>
<proteinExistence type="predicted"/>
<dbReference type="SUPFAM" id="SSF54292">
    <property type="entry name" value="2Fe-2S ferredoxin-like"/>
    <property type="match status" value="1"/>
</dbReference>
<dbReference type="GO" id="GO:0051536">
    <property type="term" value="F:iron-sulfur cluster binding"/>
    <property type="evidence" value="ECO:0007669"/>
    <property type="project" value="InterPro"/>
</dbReference>
<dbReference type="OrthoDB" id="9807864at2"/>
<name>A0A163DYD9_9BACL</name>
<dbReference type="Proteomes" id="UP000076796">
    <property type="component" value="Unassembled WGS sequence"/>
</dbReference>
<feature type="domain" description="2Fe-2S ferredoxin-type" evidence="2">
    <location>
        <begin position="29"/>
        <end position="128"/>
    </location>
</feature>
<comment type="caution">
    <text evidence="3">The sequence shown here is derived from an EMBL/GenBank/DDBJ whole genome shotgun (WGS) entry which is preliminary data.</text>
</comment>
<dbReference type="PROSITE" id="PS51085">
    <property type="entry name" value="2FE2S_FER_2"/>
    <property type="match status" value="1"/>
</dbReference>
<sequence length="128" mass="14488">MFKFWKNKKGNERGDTSLSTEGEPIEAVPDLIIELTGREIQRNVAPVLGMTVLDLAERNDVDWNSFCKRGTCARCRCMVAEGIQYLSEPNLAEEGRLDPEEIEEGYRLGCQSRIEAVGPIKIRHAPYF</sequence>
<organism evidence="3 4">
    <name type="scientific">Paenibacillus glucanolyticus</name>
    <dbReference type="NCBI Taxonomy" id="59843"/>
    <lineage>
        <taxon>Bacteria</taxon>
        <taxon>Bacillati</taxon>
        <taxon>Bacillota</taxon>
        <taxon>Bacilli</taxon>
        <taxon>Bacillales</taxon>
        <taxon>Paenibacillaceae</taxon>
        <taxon>Paenibacillus</taxon>
    </lineage>
</organism>